<dbReference type="AlphaFoldDB" id="A0A4V3H2K3"/>
<gene>
    <name evidence="1" type="ORF">B0I22_2127</name>
</gene>
<evidence type="ECO:0000313" key="1">
    <source>
        <dbReference type="EMBL" id="TDX84506.1"/>
    </source>
</evidence>
<name>A0A4V3H2K3_9FLAO</name>
<accession>A0A4V3H2K3</accession>
<proteinExistence type="predicted"/>
<dbReference type="EMBL" id="SOEO01000002">
    <property type="protein sequence ID" value="TDX84506.1"/>
    <property type="molecule type" value="Genomic_DNA"/>
</dbReference>
<keyword evidence="2" id="KW-1185">Reference proteome</keyword>
<reference evidence="1 2" key="1">
    <citation type="submission" date="2019-03" db="EMBL/GenBank/DDBJ databases">
        <title>Genomic Encyclopedia of Type Strains, Phase III (KMG-III): the genomes of soil and plant-associated and newly described type strains.</title>
        <authorList>
            <person name="Whitman W."/>
        </authorList>
    </citation>
    <scope>NUCLEOTIDE SEQUENCE [LARGE SCALE GENOMIC DNA]</scope>
    <source>
        <strain evidence="1 2">CGMCC 1.12802</strain>
    </source>
</reference>
<dbReference type="Proteomes" id="UP000295313">
    <property type="component" value="Unassembled WGS sequence"/>
</dbReference>
<evidence type="ECO:0000313" key="2">
    <source>
        <dbReference type="Proteomes" id="UP000295313"/>
    </source>
</evidence>
<organism evidence="1 2">
    <name type="scientific">Epilithonimonas xixisoli</name>
    <dbReference type="NCBI Taxonomy" id="1476462"/>
    <lineage>
        <taxon>Bacteria</taxon>
        <taxon>Pseudomonadati</taxon>
        <taxon>Bacteroidota</taxon>
        <taxon>Flavobacteriia</taxon>
        <taxon>Flavobacteriales</taxon>
        <taxon>Weeksellaceae</taxon>
        <taxon>Chryseobacterium group</taxon>
        <taxon>Epilithonimonas</taxon>
    </lineage>
</organism>
<sequence length="41" mass="4698">MQNNNVKTQITSVRKKYFSDKNKKNTGRKLNLEAGKSIVLC</sequence>
<protein>
    <submittedName>
        <fullName evidence="1">Uncharacterized protein</fullName>
    </submittedName>
</protein>
<comment type="caution">
    <text evidence="1">The sequence shown here is derived from an EMBL/GenBank/DDBJ whole genome shotgun (WGS) entry which is preliminary data.</text>
</comment>